<gene>
    <name evidence="1" type="ORF">JI435_024600</name>
</gene>
<evidence type="ECO:0000313" key="1">
    <source>
        <dbReference type="EMBL" id="QRC92331.1"/>
    </source>
</evidence>
<organism evidence="1 2">
    <name type="scientific">Phaeosphaeria nodorum (strain SN15 / ATCC MYA-4574 / FGSC 10173)</name>
    <name type="common">Glume blotch fungus</name>
    <name type="synonym">Parastagonospora nodorum</name>
    <dbReference type="NCBI Taxonomy" id="321614"/>
    <lineage>
        <taxon>Eukaryota</taxon>
        <taxon>Fungi</taxon>
        <taxon>Dikarya</taxon>
        <taxon>Ascomycota</taxon>
        <taxon>Pezizomycotina</taxon>
        <taxon>Dothideomycetes</taxon>
        <taxon>Pleosporomycetidae</taxon>
        <taxon>Pleosporales</taxon>
        <taxon>Pleosporineae</taxon>
        <taxon>Phaeosphaeriaceae</taxon>
        <taxon>Parastagonospora</taxon>
    </lineage>
</organism>
<dbReference type="EMBL" id="CP069024">
    <property type="protein sequence ID" value="QRC92331.1"/>
    <property type="molecule type" value="Genomic_DNA"/>
</dbReference>
<dbReference type="KEGG" id="pno:SNOG_02460"/>
<reference evidence="2" key="1">
    <citation type="journal article" date="2021" name="BMC Genomics">
        <title>Chromosome-level genome assembly and manually-curated proteome of model necrotroph Parastagonospora nodorum Sn15 reveals a genome-wide trove of candidate effector homologs, and redundancy of virulence-related functions within an accessory chromosome.</title>
        <authorList>
            <person name="Bertazzoni S."/>
            <person name="Jones D.A.B."/>
            <person name="Phan H.T."/>
            <person name="Tan K.-C."/>
            <person name="Hane J.K."/>
        </authorList>
    </citation>
    <scope>NUCLEOTIDE SEQUENCE [LARGE SCALE GENOMIC DNA]</scope>
    <source>
        <strain evidence="2">SN15 / ATCC MYA-4574 / FGSC 10173)</strain>
    </source>
</reference>
<dbReference type="RefSeq" id="XP_001793065.1">
    <property type="nucleotide sequence ID" value="XM_001793013.1"/>
</dbReference>
<keyword evidence="2" id="KW-1185">Reference proteome</keyword>
<protein>
    <submittedName>
        <fullName evidence="1">Uncharacterized protein</fullName>
    </submittedName>
</protein>
<name>A0A7U2ET68_PHANO</name>
<dbReference type="VEuPathDB" id="FungiDB:JI435_024600"/>
<dbReference type="AlphaFoldDB" id="A0A7U2ET68"/>
<dbReference type="Proteomes" id="UP000663193">
    <property type="component" value="Chromosome 2"/>
</dbReference>
<proteinExistence type="predicted"/>
<evidence type="ECO:0000313" key="2">
    <source>
        <dbReference type="Proteomes" id="UP000663193"/>
    </source>
</evidence>
<sequence>MPHKRTKIHVPQATPSGNQKISFRTDTRLPPAFESEAERDSIKSCVRSLWSITKNYDPIIVMGPCENKKVMIDVCDGRVENIVFMPRLYDPSKDCETAIKDFIANIMFLKDMGWRAPSKEPERRWRNNPRYLEILVAGRCHERNPLEEQIKVNMRKDTPDPRDSAARTEYQAAIALRGFVDIDKDSIEVGEWKFTAEEALESLHHGTLHSDSSDRRLHVDKFPIQTDFG</sequence>
<accession>A0A7U2ET68</accession>